<dbReference type="AlphaFoldDB" id="A0AAW4FH77"/>
<protein>
    <submittedName>
        <fullName evidence="2">Uncharacterized protein</fullName>
    </submittedName>
</protein>
<dbReference type="SUPFAM" id="SSF52096">
    <property type="entry name" value="ClpP/crotonase"/>
    <property type="match status" value="1"/>
</dbReference>
<dbReference type="EMBL" id="WXFA01000002">
    <property type="protein sequence ID" value="MBM3089875.1"/>
    <property type="molecule type" value="Genomic_DNA"/>
</dbReference>
<name>A0AAW4FH77_9HYPH</name>
<reference evidence="2 3" key="1">
    <citation type="submission" date="2020-01" db="EMBL/GenBank/DDBJ databases">
        <title>Draft genome assembly of Ensifer adhaerens T173.</title>
        <authorList>
            <person name="Craig J.E."/>
            <person name="Stinchcombe J.R."/>
        </authorList>
    </citation>
    <scope>NUCLEOTIDE SEQUENCE [LARGE SCALE GENOMIC DNA]</scope>
    <source>
        <strain evidence="2 3">T173</strain>
    </source>
</reference>
<keyword evidence="1" id="KW-0732">Signal</keyword>
<proteinExistence type="predicted"/>
<evidence type="ECO:0000313" key="3">
    <source>
        <dbReference type="Proteomes" id="UP000744980"/>
    </source>
</evidence>
<dbReference type="Proteomes" id="UP000744980">
    <property type="component" value="Unassembled WGS sequence"/>
</dbReference>
<dbReference type="RefSeq" id="WP_051509143.1">
    <property type="nucleotide sequence ID" value="NZ_CP083370.1"/>
</dbReference>
<organism evidence="2 3">
    <name type="scientific">Ensifer canadensis</name>
    <dbReference type="NCBI Taxonomy" id="555315"/>
    <lineage>
        <taxon>Bacteria</taxon>
        <taxon>Pseudomonadati</taxon>
        <taxon>Pseudomonadota</taxon>
        <taxon>Alphaproteobacteria</taxon>
        <taxon>Hyphomicrobiales</taxon>
        <taxon>Rhizobiaceae</taxon>
        <taxon>Sinorhizobium/Ensifer group</taxon>
        <taxon>Ensifer</taxon>
    </lineage>
</organism>
<evidence type="ECO:0000313" key="2">
    <source>
        <dbReference type="EMBL" id="MBM3089875.1"/>
    </source>
</evidence>
<dbReference type="InterPro" id="IPR029045">
    <property type="entry name" value="ClpP/crotonase-like_dom_sf"/>
</dbReference>
<dbReference type="Gene3D" id="3.90.226.10">
    <property type="entry name" value="2-enoyl-CoA Hydratase, Chain A, domain 1"/>
    <property type="match status" value="1"/>
</dbReference>
<sequence length="304" mass="32811">MLGTTLLRDVFLHSVAILCLLAGLLASASTVLASPAGGADMQFLVVRSNQPGCEPTCPEWISAEGTIVRESPTHLKKLLKAIGDRRLPIVVTSLGGDVDAAMVLGRIIRARKLEVAVGKTRFVGCQPQQKDCRDNDGKGARLIGTAYSGGAYCNSACPLMLAGGARRVVGQWAYLGVHQITAVYAQVQTRYQEKYRIVNGRKKIISKKVVSQKNVGNRKTYEMSKAMERELAAYLAEMGVGRAVIDQMKITPAADMRKIEPVAMMEMKLITQLGGVELLTAAGVCKTVPASANCRVFVMSDLKR</sequence>
<evidence type="ECO:0000256" key="1">
    <source>
        <dbReference type="SAM" id="SignalP"/>
    </source>
</evidence>
<accession>A0AAW4FH77</accession>
<comment type="caution">
    <text evidence="2">The sequence shown here is derived from an EMBL/GenBank/DDBJ whole genome shotgun (WGS) entry which is preliminary data.</text>
</comment>
<feature type="chain" id="PRO_5043823125" evidence="1">
    <location>
        <begin position="34"/>
        <end position="304"/>
    </location>
</feature>
<feature type="signal peptide" evidence="1">
    <location>
        <begin position="1"/>
        <end position="33"/>
    </location>
</feature>
<gene>
    <name evidence="2" type="ORF">GFB56_03475</name>
</gene>
<keyword evidence="3" id="KW-1185">Reference proteome</keyword>